<keyword evidence="2" id="KW-1185">Reference proteome</keyword>
<sequence>MLSIKLVSHLLKKMEMHPIWQQKKLTEYCNEKGIHITAYSPIRGQGTVWGTNQVMNSEVLQEIARAKGKSVVQICLRWAYEQGVSLVVKSFNKERMKQNLEIFDRKLSPEELYKI</sequence>
<reference evidence="2" key="1">
    <citation type="journal article" date="2023" name="G3 (Bethesda)">
        <title>Genome assembly and association tests identify interacting loci associated with vigor, precocity, and sex in interspecific pistachio rootstocks.</title>
        <authorList>
            <person name="Palmer W."/>
            <person name="Jacygrad E."/>
            <person name="Sagayaradj S."/>
            <person name="Cavanaugh K."/>
            <person name="Han R."/>
            <person name="Bertier L."/>
            <person name="Beede B."/>
            <person name="Kafkas S."/>
            <person name="Golino D."/>
            <person name="Preece J."/>
            <person name="Michelmore R."/>
        </authorList>
    </citation>
    <scope>NUCLEOTIDE SEQUENCE [LARGE SCALE GENOMIC DNA]</scope>
</reference>
<proteinExistence type="predicted"/>
<comment type="caution">
    <text evidence="1">The sequence shown here is derived from an EMBL/GenBank/DDBJ whole genome shotgun (WGS) entry which is preliminary data.</text>
</comment>
<dbReference type="Proteomes" id="UP001163603">
    <property type="component" value="Chromosome 6"/>
</dbReference>
<organism evidence="1 2">
    <name type="scientific">Pistacia integerrima</name>
    <dbReference type="NCBI Taxonomy" id="434235"/>
    <lineage>
        <taxon>Eukaryota</taxon>
        <taxon>Viridiplantae</taxon>
        <taxon>Streptophyta</taxon>
        <taxon>Embryophyta</taxon>
        <taxon>Tracheophyta</taxon>
        <taxon>Spermatophyta</taxon>
        <taxon>Magnoliopsida</taxon>
        <taxon>eudicotyledons</taxon>
        <taxon>Gunneridae</taxon>
        <taxon>Pentapetalae</taxon>
        <taxon>rosids</taxon>
        <taxon>malvids</taxon>
        <taxon>Sapindales</taxon>
        <taxon>Anacardiaceae</taxon>
        <taxon>Pistacia</taxon>
    </lineage>
</organism>
<name>A0ACC0YJ70_9ROSI</name>
<evidence type="ECO:0000313" key="1">
    <source>
        <dbReference type="EMBL" id="KAJ0038060.1"/>
    </source>
</evidence>
<protein>
    <submittedName>
        <fullName evidence="1">Uncharacterized protein</fullName>
    </submittedName>
</protein>
<dbReference type="EMBL" id="CM047741">
    <property type="protein sequence ID" value="KAJ0038060.1"/>
    <property type="molecule type" value="Genomic_DNA"/>
</dbReference>
<accession>A0ACC0YJ70</accession>
<evidence type="ECO:0000313" key="2">
    <source>
        <dbReference type="Proteomes" id="UP001163603"/>
    </source>
</evidence>
<gene>
    <name evidence="1" type="ORF">Pint_22026</name>
</gene>